<comment type="pathway">
    <text evidence="3">Amino-acid degradation; L-lysine degradation via saccharopine pathway; glutaryl-CoA from L-lysine: step 6/6.</text>
</comment>
<dbReference type="GO" id="GO:0016787">
    <property type="term" value="F:hydrolase activity"/>
    <property type="evidence" value="ECO:0007669"/>
    <property type="project" value="UniProtKB-KW"/>
</dbReference>
<evidence type="ECO:0000256" key="11">
    <source>
        <dbReference type="SAM" id="MobiDB-lite"/>
    </source>
</evidence>
<dbReference type="SUPFAM" id="SSF53474">
    <property type="entry name" value="alpha/beta-Hydrolases"/>
    <property type="match status" value="1"/>
</dbReference>
<comment type="function">
    <text evidence="2">E2 component of the 2-oxoglutarate dehydrogenase (OGDH) complex which catalyzes the second step in the conversion of 2-oxoglutarate to succinyl-CoA and CO(2).</text>
</comment>
<dbReference type="EC" id="2.3.1.61" evidence="4"/>
<dbReference type="PANTHER" id="PTHR43416:SF7">
    <property type="entry name" value="DIHYDROLIPOYLLYSINE-RESIDUE ACETYLTRANSFERASE COMPONENT OF PYRUVATE DEHYDROGENASE COMPLEX"/>
    <property type="match status" value="1"/>
</dbReference>
<organism evidence="13">
    <name type="scientific">Streptomyces olivaceus</name>
    <dbReference type="NCBI Taxonomy" id="47716"/>
    <lineage>
        <taxon>Bacteria</taxon>
        <taxon>Bacillati</taxon>
        <taxon>Actinomycetota</taxon>
        <taxon>Actinomycetes</taxon>
        <taxon>Kitasatosporales</taxon>
        <taxon>Streptomycetaceae</taxon>
        <taxon>Streptomyces</taxon>
    </lineage>
</organism>
<dbReference type="InterPro" id="IPR050537">
    <property type="entry name" value="2-oxoacid_dehydrogenase"/>
</dbReference>
<comment type="catalytic activity">
    <reaction evidence="10">
        <text>N(6)-[(R)-dihydrolipoyl]-L-lysyl-[protein] + succinyl-CoA = N(6)-[(R)-S(8)-succinyldihydrolipoyl]-L-lysyl-[protein] + CoA</text>
        <dbReference type="Rhea" id="RHEA:15213"/>
        <dbReference type="Rhea" id="RHEA-COMP:10475"/>
        <dbReference type="Rhea" id="RHEA-COMP:20092"/>
        <dbReference type="ChEBI" id="CHEBI:57287"/>
        <dbReference type="ChEBI" id="CHEBI:57292"/>
        <dbReference type="ChEBI" id="CHEBI:83100"/>
        <dbReference type="ChEBI" id="CHEBI:83120"/>
        <dbReference type="EC" id="2.3.1.61"/>
    </reaction>
</comment>
<protein>
    <recommendedName>
        <fullName evidence="5">Dihydrolipoyllysine-residue succinyltransferase component of 2-oxoglutarate dehydrogenase complex</fullName>
        <ecNumber evidence="4">2.3.1.61</ecNumber>
    </recommendedName>
    <alternativeName>
        <fullName evidence="9">Dihydrolipoamide succinyltransferase component of 2-oxoglutarate dehydrogenase complex</fullName>
    </alternativeName>
</protein>
<evidence type="ECO:0000256" key="1">
    <source>
        <dbReference type="ARBA" id="ARBA00001938"/>
    </source>
</evidence>
<evidence type="ECO:0000313" key="13">
    <source>
        <dbReference type="EMBL" id="QFU80893.1"/>
    </source>
</evidence>
<dbReference type="GO" id="GO:0005829">
    <property type="term" value="C:cytosol"/>
    <property type="evidence" value="ECO:0007669"/>
    <property type="project" value="TreeGrafter"/>
</dbReference>
<proteinExistence type="predicted"/>
<dbReference type="InterPro" id="IPR023213">
    <property type="entry name" value="CAT-like_dom_sf"/>
</dbReference>
<feature type="compositionally biased region" description="Polar residues" evidence="11">
    <location>
        <begin position="661"/>
        <end position="672"/>
    </location>
</feature>
<sequence>MTIRPLAKERRPTLYFLREIRSFAPVHLDTEVDMTRIRAHRTQAREAGRHYSWLSYVLHAASRALVAHPEANAAIRGGRRPKVARFSSVNGKFTMDHTVNGQRVVLSAVLPDLQVTALDEIQRQVDHYTRGDAEQLPEFAGARLIRRLPLLVGGAAYRSRMRPLRTRSATIGSFAVTSLSHSAVDGFHSTGGTTVTLGLGRIADRPVVRDGGTAVAPVMRLNLTFDHRVIDGAEAADLLTDIKKALEDFQEDAPGDAGTNDVGELKQFVLAHTKGQGIALHEEVLARIRTDADGDGSWTAEWTRSARELERRGRLLDACRHHAMARFPFVDGPARRRAQDETVRTFDEWRRADKDIERLEVDLPAGRVVAWATGLSDGVRRPVMVVSGGIVTVKEAWAPTLAAIRRLGLAGVITEMPGVGENTLPYDRDGWRMLSHLLDHVSDRADTANAHLLALSFSGHLALRCALEDDRIRSVLTAGAPVHDFFTDREWQARLPRLTVDSLAQLADDKPETVLDRMREWALRPEELRALDIPVRYVACTRDEIIPGTDVAMLREHVRDIGVLTHDDVHGAPSHAAETQLWLIRSLVRIVGGRPPCPSFSACSTAWPGCAPPRPADPPVDRGVPYGEPPVRRGGSGRPAATSRRAARIESDSGVSWPEPIQNSIATRTAPTTVEAISRG</sequence>
<feature type="domain" description="2-oxoacid dehydrogenase acyltransferase catalytic" evidence="12">
    <location>
        <begin position="160"/>
        <end position="250"/>
    </location>
</feature>
<evidence type="ECO:0000256" key="9">
    <source>
        <dbReference type="ARBA" id="ARBA00030325"/>
    </source>
</evidence>
<dbReference type="AlphaFoldDB" id="A0A5P9NYA7"/>
<comment type="cofactor">
    <cofactor evidence="1">
        <name>(R)-lipoate</name>
        <dbReference type="ChEBI" id="CHEBI:83088"/>
    </cofactor>
</comment>
<dbReference type="EMBL" id="MN396889">
    <property type="protein sequence ID" value="QFU80893.1"/>
    <property type="molecule type" value="Genomic_DNA"/>
</dbReference>
<dbReference type="Gene3D" id="3.30.559.10">
    <property type="entry name" value="Chloramphenicol acetyltransferase-like domain"/>
    <property type="match status" value="1"/>
</dbReference>
<feature type="region of interest" description="Disordered" evidence="11">
    <location>
        <begin position="614"/>
        <end position="680"/>
    </location>
</feature>
<evidence type="ECO:0000256" key="7">
    <source>
        <dbReference type="ARBA" id="ARBA00022679"/>
    </source>
</evidence>
<name>A0A5P9NYA7_STROV</name>
<dbReference type="Pfam" id="PF06500">
    <property type="entry name" value="FrsA-like"/>
    <property type="match status" value="1"/>
</dbReference>
<reference evidence="13" key="1">
    <citation type="journal article" date="2019" name="Mar. Drugs">
        <title>Genome Sequencing of Streptomyces olivaceus SCSIO T05 and Activated Production of Lobophorin CR4 via Metabolic Engineering and Genome Mining.</title>
        <authorList>
            <person name="Zhang C."/>
            <person name="Ding W."/>
            <person name="Qin X."/>
            <person name="Ju J."/>
        </authorList>
    </citation>
    <scope>NUCLEOTIDE SEQUENCE</scope>
    <source>
        <strain evidence="13">SCSIO T05</strain>
    </source>
</reference>
<dbReference type="SUPFAM" id="SSF52777">
    <property type="entry name" value="CoA-dependent acyltransferases"/>
    <property type="match status" value="1"/>
</dbReference>
<evidence type="ECO:0000259" key="12">
    <source>
        <dbReference type="Pfam" id="PF00198"/>
    </source>
</evidence>
<keyword evidence="7 13" id="KW-0808">Transferase</keyword>
<dbReference type="Gene3D" id="3.40.50.1820">
    <property type="entry name" value="alpha/beta hydrolase"/>
    <property type="match status" value="1"/>
</dbReference>
<dbReference type="PANTHER" id="PTHR43416">
    <property type="entry name" value="DIHYDROLIPOYLLYSINE-RESIDUE SUCCINYLTRANSFERASE COMPONENT OF 2-OXOGLUTARATE DEHYDROGENASE COMPLEX, MITOCHONDRIAL-RELATED"/>
    <property type="match status" value="1"/>
</dbReference>
<dbReference type="GO" id="GO:0004149">
    <property type="term" value="F:dihydrolipoyllysine-residue succinyltransferase activity"/>
    <property type="evidence" value="ECO:0007669"/>
    <property type="project" value="UniProtKB-EC"/>
</dbReference>
<dbReference type="GO" id="GO:0006099">
    <property type="term" value="P:tricarboxylic acid cycle"/>
    <property type="evidence" value="ECO:0007669"/>
    <property type="project" value="UniProtKB-KW"/>
</dbReference>
<evidence type="ECO:0000256" key="5">
    <source>
        <dbReference type="ARBA" id="ARBA00019511"/>
    </source>
</evidence>
<evidence type="ECO:0000256" key="3">
    <source>
        <dbReference type="ARBA" id="ARBA00005145"/>
    </source>
</evidence>
<accession>A0A5P9NYA7</accession>
<evidence type="ECO:0000256" key="6">
    <source>
        <dbReference type="ARBA" id="ARBA00022532"/>
    </source>
</evidence>
<evidence type="ECO:0000256" key="2">
    <source>
        <dbReference type="ARBA" id="ARBA00004052"/>
    </source>
</evidence>
<dbReference type="InterPro" id="IPR029058">
    <property type="entry name" value="AB_hydrolase_fold"/>
</dbReference>
<evidence type="ECO:0000256" key="8">
    <source>
        <dbReference type="ARBA" id="ARBA00023315"/>
    </source>
</evidence>
<dbReference type="InterPro" id="IPR010520">
    <property type="entry name" value="FrsA-like"/>
</dbReference>
<evidence type="ECO:0000256" key="4">
    <source>
        <dbReference type="ARBA" id="ARBA00012945"/>
    </source>
</evidence>
<keyword evidence="6" id="KW-0816">Tricarboxylic acid cycle</keyword>
<dbReference type="Pfam" id="PF00198">
    <property type="entry name" value="2-oxoacid_dh"/>
    <property type="match status" value="1"/>
</dbReference>
<keyword evidence="8 13" id="KW-0012">Acyltransferase</keyword>
<keyword evidence="13" id="KW-0378">Hydrolase</keyword>
<evidence type="ECO:0000256" key="10">
    <source>
        <dbReference type="ARBA" id="ARBA00052761"/>
    </source>
</evidence>
<dbReference type="InterPro" id="IPR001078">
    <property type="entry name" value="2-oxoacid_DH_actylTfrase"/>
</dbReference>